<comment type="caution">
    <text evidence="3">The sequence shown here is derived from an EMBL/GenBank/DDBJ whole genome shotgun (WGS) entry which is preliminary data.</text>
</comment>
<keyword evidence="4" id="KW-1185">Reference proteome</keyword>
<gene>
    <name evidence="3" type="ORF">EK21DRAFT_119667</name>
</gene>
<dbReference type="Proteomes" id="UP000799777">
    <property type="component" value="Unassembled WGS sequence"/>
</dbReference>
<evidence type="ECO:0000313" key="4">
    <source>
        <dbReference type="Proteomes" id="UP000799777"/>
    </source>
</evidence>
<sequence>MEDDECTKCGVLLAEVDTLSSDLIDAQSRRQDAEAKLTKKTKDFDKLSSDLYDAQAGWHGAEAKLTEKTEEFDKLGSILKTLKDKNLDEAIEYLSRCSDDLAEQLDNNKKLQAIIQEKDENIRSLKDEYHYLASINDVHLETLEKRDIMDRDQAKRILEQTGEIEQLKKAMHGLGRHLQMEVQRLEQENFELREQQLEYHRSICSQQEDVHAIISSDSTGFLGTPLLTLEEELEHSDTGTENNRSINNESDNNEPDQNKTTEWTAEVFEENAMPAGTCGSANAMVLGTSPNACWSPSARKDPIVEVNLGKPARTATQVTESSQESALQVPEVNCAVEGQGWLIRAIGVLGQWNIAELSPATWCLLSHTQTGKYKFQLARDCRDSHGDVDHLGNGIHPKADKEWLRNVILDNTDELLDVVSRQVGERDYITVILDVQDPDKKAHLAVIRSRKSNSPVRLAFRDFLRAGGNKHDALEILKNNNEDCIERRNQRELLSRQRITKFASFLTPSSATAGAYLSTLGENNVPFM</sequence>
<protein>
    <submittedName>
        <fullName evidence="3">Uncharacterized protein</fullName>
    </submittedName>
</protein>
<name>A0A9P4GTM1_9PLEO</name>
<dbReference type="AlphaFoldDB" id="A0A9P4GTM1"/>
<feature type="region of interest" description="Disordered" evidence="2">
    <location>
        <begin position="233"/>
        <end position="260"/>
    </location>
</feature>
<evidence type="ECO:0000256" key="1">
    <source>
        <dbReference type="SAM" id="Coils"/>
    </source>
</evidence>
<dbReference type="EMBL" id="ML978569">
    <property type="protein sequence ID" value="KAF2022523.1"/>
    <property type="molecule type" value="Genomic_DNA"/>
</dbReference>
<evidence type="ECO:0000256" key="2">
    <source>
        <dbReference type="SAM" id="MobiDB-lite"/>
    </source>
</evidence>
<organism evidence="3 4">
    <name type="scientific">Setomelanomma holmii</name>
    <dbReference type="NCBI Taxonomy" id="210430"/>
    <lineage>
        <taxon>Eukaryota</taxon>
        <taxon>Fungi</taxon>
        <taxon>Dikarya</taxon>
        <taxon>Ascomycota</taxon>
        <taxon>Pezizomycotina</taxon>
        <taxon>Dothideomycetes</taxon>
        <taxon>Pleosporomycetidae</taxon>
        <taxon>Pleosporales</taxon>
        <taxon>Pleosporineae</taxon>
        <taxon>Phaeosphaeriaceae</taxon>
        <taxon>Setomelanomma</taxon>
    </lineage>
</organism>
<keyword evidence="1" id="KW-0175">Coiled coil</keyword>
<evidence type="ECO:0000313" key="3">
    <source>
        <dbReference type="EMBL" id="KAF2022523.1"/>
    </source>
</evidence>
<feature type="coiled-coil region" evidence="1">
    <location>
        <begin position="101"/>
        <end position="128"/>
    </location>
</feature>
<feature type="compositionally biased region" description="Low complexity" evidence="2">
    <location>
        <begin position="241"/>
        <end position="250"/>
    </location>
</feature>
<dbReference type="OrthoDB" id="10505259at2759"/>
<accession>A0A9P4GTM1</accession>
<proteinExistence type="predicted"/>
<feature type="coiled-coil region" evidence="1">
    <location>
        <begin position="16"/>
        <end position="43"/>
    </location>
</feature>
<reference evidence="3" key="1">
    <citation type="journal article" date="2020" name="Stud. Mycol.">
        <title>101 Dothideomycetes genomes: a test case for predicting lifestyles and emergence of pathogens.</title>
        <authorList>
            <person name="Haridas S."/>
            <person name="Albert R."/>
            <person name="Binder M."/>
            <person name="Bloem J."/>
            <person name="Labutti K."/>
            <person name="Salamov A."/>
            <person name="Andreopoulos B."/>
            <person name="Baker S."/>
            <person name="Barry K."/>
            <person name="Bills G."/>
            <person name="Bluhm B."/>
            <person name="Cannon C."/>
            <person name="Castanera R."/>
            <person name="Culley D."/>
            <person name="Daum C."/>
            <person name="Ezra D."/>
            <person name="Gonzalez J."/>
            <person name="Henrissat B."/>
            <person name="Kuo A."/>
            <person name="Liang C."/>
            <person name="Lipzen A."/>
            <person name="Lutzoni F."/>
            <person name="Magnuson J."/>
            <person name="Mondo S."/>
            <person name="Nolan M."/>
            <person name="Ohm R."/>
            <person name="Pangilinan J."/>
            <person name="Park H.-J."/>
            <person name="Ramirez L."/>
            <person name="Alfaro M."/>
            <person name="Sun H."/>
            <person name="Tritt A."/>
            <person name="Yoshinaga Y."/>
            <person name="Zwiers L.-H."/>
            <person name="Turgeon B."/>
            <person name="Goodwin S."/>
            <person name="Spatafora J."/>
            <person name="Crous P."/>
            <person name="Grigoriev I."/>
        </authorList>
    </citation>
    <scope>NUCLEOTIDE SEQUENCE</scope>
    <source>
        <strain evidence="3">CBS 110217</strain>
    </source>
</reference>